<evidence type="ECO:0000256" key="7">
    <source>
        <dbReference type="SAM" id="SignalP"/>
    </source>
</evidence>
<evidence type="ECO:0000256" key="1">
    <source>
        <dbReference type="ARBA" id="ARBA00004071"/>
    </source>
</evidence>
<dbReference type="OrthoDB" id="6039950at2759"/>
<dbReference type="AlphaFoldDB" id="A0A9W4U9K6"/>
<feature type="signal peptide" evidence="7">
    <location>
        <begin position="1"/>
        <end position="25"/>
    </location>
</feature>
<keyword evidence="4 7" id="KW-0732">Signal</keyword>
<evidence type="ECO:0000313" key="10">
    <source>
        <dbReference type="Proteomes" id="UP001152607"/>
    </source>
</evidence>
<dbReference type="GO" id="GO:0004560">
    <property type="term" value="F:alpha-L-fucosidase activity"/>
    <property type="evidence" value="ECO:0007669"/>
    <property type="project" value="UniProtKB-EC"/>
</dbReference>
<comment type="similarity">
    <text evidence="2">Belongs to the glycosyl hydrolase 29 family.</text>
</comment>
<dbReference type="InterPro" id="IPR016286">
    <property type="entry name" value="FUC_metazoa-typ"/>
</dbReference>
<dbReference type="Proteomes" id="UP001152607">
    <property type="component" value="Unassembled WGS sequence"/>
</dbReference>
<dbReference type="SUPFAM" id="SSF51445">
    <property type="entry name" value="(Trans)glycosidases"/>
    <property type="match status" value="1"/>
</dbReference>
<dbReference type="Gene3D" id="3.20.20.80">
    <property type="entry name" value="Glycosidases"/>
    <property type="match status" value="1"/>
</dbReference>
<evidence type="ECO:0000256" key="6">
    <source>
        <dbReference type="ARBA" id="ARBA00023295"/>
    </source>
</evidence>
<proteinExistence type="inferred from homology"/>
<dbReference type="GO" id="GO:0016139">
    <property type="term" value="P:glycoside catabolic process"/>
    <property type="evidence" value="ECO:0007669"/>
    <property type="project" value="TreeGrafter"/>
</dbReference>
<accession>A0A9W4U9K6</accession>
<dbReference type="PRINTS" id="PR00741">
    <property type="entry name" value="GLHYDRLASE29"/>
</dbReference>
<keyword evidence="10" id="KW-1185">Reference proteome</keyword>
<feature type="domain" description="Glycoside hydrolase family 29 N-terminal" evidence="8">
    <location>
        <begin position="155"/>
        <end position="522"/>
    </location>
</feature>
<evidence type="ECO:0000259" key="8">
    <source>
        <dbReference type="Pfam" id="PF01120"/>
    </source>
</evidence>
<dbReference type="PANTHER" id="PTHR10030:SF37">
    <property type="entry name" value="ALPHA-L-FUCOSIDASE-RELATED"/>
    <property type="match status" value="1"/>
</dbReference>
<comment type="caution">
    <text evidence="9">The sequence shown here is derived from an EMBL/GenBank/DDBJ whole genome shotgun (WGS) entry which is preliminary data.</text>
</comment>
<comment type="function">
    <text evidence="1">Alpha-L-fucosidase is responsible for hydrolyzing the alpha-1,6-linked fucose joined to the reducing-end N-acetylglucosamine of the carbohydrate moieties of glycoproteins.</text>
</comment>
<gene>
    <name evidence="9" type="ORF">PDIGIT_LOCUS3943</name>
</gene>
<dbReference type="PANTHER" id="PTHR10030">
    <property type="entry name" value="ALPHA-L-FUCOSIDASE"/>
    <property type="match status" value="1"/>
</dbReference>
<reference evidence="9" key="1">
    <citation type="submission" date="2023-01" db="EMBL/GenBank/DDBJ databases">
        <authorList>
            <person name="Van Ghelder C."/>
            <person name="Rancurel C."/>
        </authorList>
    </citation>
    <scope>NUCLEOTIDE SEQUENCE</scope>
    <source>
        <strain evidence="9">CNCM I-4278</strain>
    </source>
</reference>
<dbReference type="SMART" id="SM00812">
    <property type="entry name" value="Alpha_L_fucos"/>
    <property type="match status" value="1"/>
</dbReference>
<evidence type="ECO:0000256" key="3">
    <source>
        <dbReference type="ARBA" id="ARBA00012662"/>
    </source>
</evidence>
<dbReference type="InterPro" id="IPR057739">
    <property type="entry name" value="Glyco_hydro_29_N"/>
</dbReference>
<keyword evidence="6" id="KW-0326">Glycosidase</keyword>
<evidence type="ECO:0000256" key="4">
    <source>
        <dbReference type="ARBA" id="ARBA00022729"/>
    </source>
</evidence>
<name>A0A9W4U9K6_9PLEO</name>
<organism evidence="9 10">
    <name type="scientific">Periconia digitata</name>
    <dbReference type="NCBI Taxonomy" id="1303443"/>
    <lineage>
        <taxon>Eukaryota</taxon>
        <taxon>Fungi</taxon>
        <taxon>Dikarya</taxon>
        <taxon>Ascomycota</taxon>
        <taxon>Pezizomycotina</taxon>
        <taxon>Dothideomycetes</taxon>
        <taxon>Pleosporomycetidae</taxon>
        <taxon>Pleosporales</taxon>
        <taxon>Massarineae</taxon>
        <taxon>Periconiaceae</taxon>
        <taxon>Periconia</taxon>
    </lineage>
</organism>
<evidence type="ECO:0000256" key="5">
    <source>
        <dbReference type="ARBA" id="ARBA00022801"/>
    </source>
</evidence>
<dbReference type="EMBL" id="CAOQHR010000002">
    <property type="protein sequence ID" value="CAI6328049.1"/>
    <property type="molecule type" value="Genomic_DNA"/>
</dbReference>
<dbReference type="Pfam" id="PF01120">
    <property type="entry name" value="Alpha_L_fucos"/>
    <property type="match status" value="1"/>
</dbReference>
<evidence type="ECO:0000256" key="2">
    <source>
        <dbReference type="ARBA" id="ARBA00007951"/>
    </source>
</evidence>
<evidence type="ECO:0000313" key="9">
    <source>
        <dbReference type="EMBL" id="CAI6328049.1"/>
    </source>
</evidence>
<protein>
    <recommendedName>
        <fullName evidence="3">alpha-L-fucosidase</fullName>
        <ecNumber evidence="3">3.2.1.51</ecNumber>
    </recommendedName>
</protein>
<dbReference type="InterPro" id="IPR000933">
    <property type="entry name" value="Glyco_hydro_29"/>
</dbReference>
<dbReference type="EC" id="3.2.1.51" evidence="3"/>
<dbReference type="GO" id="GO:0006004">
    <property type="term" value="P:fucose metabolic process"/>
    <property type="evidence" value="ECO:0007669"/>
    <property type="project" value="InterPro"/>
</dbReference>
<feature type="chain" id="PRO_5040879963" description="alpha-L-fucosidase" evidence="7">
    <location>
        <begin position="26"/>
        <end position="623"/>
    </location>
</feature>
<keyword evidence="5" id="KW-0378">Hydrolase</keyword>
<sequence length="623" mass="68774">MLSFGSPASLTCALIVLASSRIVHSSPLNQDAAHTVIKRESPSSLTITGATLTSKWFEGSDYVQIIEMVLSNEDSINSFTKADNLTISASSTSFDVVRQATVTRLMAGQQVVAQVGVKNKEGITGGTSCSGTVTATWGDSQTASTDVNGMCGFGDYSATKDSLNHHWTPDWYNNAKFGIFIHWGLYSVPAFGNQGDKADYAEWYWIRMTQPEYRSQTYQYHRDTYGDEFDYDSFIPSFTGSAFDAKEWVDLVAAAGAKYVVPVTKHHEGFAIYDVPESTSLRSSVKLGPKRDFIAELMSAAKTYYPEIRRGTYFSMPEWFNPDYAEYATDCCGGFPGGPPRNPYTGEEVPYTGHVQVEDYVTGLQLPQMETLAYDDRYDTEIMWCDIGGANNATIMLSKWLNWARDQGRQVTYNNRCGYGSTDHTDASGGDFTTPEYYSISETLASKWESNRGMDPFSYGYNKDTPDSGYLTGQDIVTTLVDIVSKNGNFLLDVGPMANGTIPEIMQKGLRDAGAWIGERGESIYGTRFWQTTSGKDDFRYTISDDAFYIHVLNAPSAEATTLLVPDRVPFLDGDSIEVLGGEMSGTNIPTTRNDDGTLTMTVDAALFAADRYAWTFKIVYGS</sequence>
<dbReference type="InterPro" id="IPR017853">
    <property type="entry name" value="GH"/>
</dbReference>